<proteinExistence type="predicted"/>
<reference evidence="1" key="1">
    <citation type="submission" date="2014-11" db="EMBL/GenBank/DDBJ databases">
        <authorList>
            <person name="Amaro Gonzalez C."/>
        </authorList>
    </citation>
    <scope>NUCLEOTIDE SEQUENCE</scope>
</reference>
<name>A0A0E9TQH4_ANGAN</name>
<reference evidence="1" key="2">
    <citation type="journal article" date="2015" name="Fish Shellfish Immunol.">
        <title>Early steps in the European eel (Anguilla anguilla)-Vibrio vulnificus interaction in the gills: Role of the RtxA13 toxin.</title>
        <authorList>
            <person name="Callol A."/>
            <person name="Pajuelo D."/>
            <person name="Ebbesson L."/>
            <person name="Teles M."/>
            <person name="MacKenzie S."/>
            <person name="Amaro C."/>
        </authorList>
    </citation>
    <scope>NUCLEOTIDE SEQUENCE</scope>
</reference>
<sequence>MKCALCVYLVFPKSVCETQCRVRIPSPPSPCRFNINPVDVN</sequence>
<dbReference type="EMBL" id="GBXM01052786">
    <property type="protein sequence ID" value="JAH55791.1"/>
    <property type="molecule type" value="Transcribed_RNA"/>
</dbReference>
<evidence type="ECO:0000313" key="1">
    <source>
        <dbReference type="EMBL" id="JAH55791.1"/>
    </source>
</evidence>
<protein>
    <submittedName>
        <fullName evidence="1">Uncharacterized protein</fullName>
    </submittedName>
</protein>
<dbReference type="AlphaFoldDB" id="A0A0E9TQH4"/>
<organism evidence="1">
    <name type="scientific">Anguilla anguilla</name>
    <name type="common">European freshwater eel</name>
    <name type="synonym">Muraena anguilla</name>
    <dbReference type="NCBI Taxonomy" id="7936"/>
    <lineage>
        <taxon>Eukaryota</taxon>
        <taxon>Metazoa</taxon>
        <taxon>Chordata</taxon>
        <taxon>Craniata</taxon>
        <taxon>Vertebrata</taxon>
        <taxon>Euteleostomi</taxon>
        <taxon>Actinopterygii</taxon>
        <taxon>Neopterygii</taxon>
        <taxon>Teleostei</taxon>
        <taxon>Anguilliformes</taxon>
        <taxon>Anguillidae</taxon>
        <taxon>Anguilla</taxon>
    </lineage>
</organism>
<accession>A0A0E9TQH4</accession>